<feature type="compositionally biased region" description="Polar residues" evidence="7">
    <location>
        <begin position="1194"/>
        <end position="1203"/>
    </location>
</feature>
<dbReference type="FunFam" id="3.30.830.10:FF:000004">
    <property type="entry name" value="Putative insulin-degrading enzyme"/>
    <property type="match status" value="1"/>
</dbReference>
<dbReference type="GO" id="GO:0051603">
    <property type="term" value="P:proteolysis involved in protein catabolic process"/>
    <property type="evidence" value="ECO:0007669"/>
    <property type="project" value="TreeGrafter"/>
</dbReference>
<dbReference type="Proteomes" id="UP000070501">
    <property type="component" value="Unassembled WGS sequence"/>
</dbReference>
<evidence type="ECO:0000256" key="7">
    <source>
        <dbReference type="SAM" id="MobiDB-lite"/>
    </source>
</evidence>
<dbReference type="GO" id="GO:0016579">
    <property type="term" value="P:protein deubiquitination"/>
    <property type="evidence" value="ECO:0007669"/>
    <property type="project" value="InterPro"/>
</dbReference>
<dbReference type="GO" id="GO:0004222">
    <property type="term" value="F:metalloendopeptidase activity"/>
    <property type="evidence" value="ECO:0007669"/>
    <property type="project" value="TreeGrafter"/>
</dbReference>
<dbReference type="Pfam" id="PF05193">
    <property type="entry name" value="Peptidase_M16_C"/>
    <property type="match status" value="1"/>
</dbReference>
<dbReference type="SUPFAM" id="SSF54001">
    <property type="entry name" value="Cysteine proteinases"/>
    <property type="match status" value="1"/>
</dbReference>
<feature type="compositionally biased region" description="Low complexity" evidence="7">
    <location>
        <begin position="2097"/>
        <end position="2114"/>
    </location>
</feature>
<feature type="compositionally biased region" description="Acidic residues" evidence="7">
    <location>
        <begin position="2189"/>
        <end position="2200"/>
    </location>
</feature>
<feature type="region of interest" description="Disordered" evidence="7">
    <location>
        <begin position="2083"/>
        <end position="2212"/>
    </location>
</feature>
<keyword evidence="2" id="KW-0645">Protease</keyword>
<dbReference type="PANTHER" id="PTHR43690:SF18">
    <property type="entry name" value="INSULIN-DEGRADING ENZYME-RELATED"/>
    <property type="match status" value="1"/>
</dbReference>
<keyword evidence="3" id="KW-0479">Metal-binding</keyword>
<dbReference type="GO" id="GO:0005739">
    <property type="term" value="C:mitochondrion"/>
    <property type="evidence" value="ECO:0007669"/>
    <property type="project" value="TreeGrafter"/>
</dbReference>
<reference evidence="11" key="1">
    <citation type="submission" date="2016-02" db="EMBL/GenBank/DDBJ databases">
        <title>Draft genome sequence of Microdochium bolleyi, a fungal endophyte of beachgrass.</title>
        <authorList>
            <consortium name="DOE Joint Genome Institute"/>
            <person name="David A.S."/>
            <person name="May G."/>
            <person name="Haridas S."/>
            <person name="Lim J."/>
            <person name="Wang M."/>
            <person name="Labutti K."/>
            <person name="Lipzen A."/>
            <person name="Barry K."/>
            <person name="Grigoriev I.V."/>
        </authorList>
    </citation>
    <scope>NUCLEOTIDE SEQUENCE [LARGE SCALE GENOMIC DNA]</scope>
    <source>
        <strain evidence="11">J235TASD1</strain>
    </source>
</reference>
<keyword evidence="4" id="KW-0378">Hydrolase</keyword>
<feature type="region of interest" description="Disordered" evidence="7">
    <location>
        <begin position="2533"/>
        <end position="2652"/>
    </location>
</feature>
<evidence type="ECO:0000256" key="1">
    <source>
        <dbReference type="ARBA" id="ARBA00007261"/>
    </source>
</evidence>
<dbReference type="CDD" id="cd02674">
    <property type="entry name" value="Peptidase_C19R"/>
    <property type="match status" value="1"/>
</dbReference>
<dbReference type="PROSITE" id="PS00973">
    <property type="entry name" value="USP_2"/>
    <property type="match status" value="1"/>
</dbReference>
<dbReference type="PROSITE" id="PS51283">
    <property type="entry name" value="DUSP"/>
    <property type="match status" value="1"/>
</dbReference>
<dbReference type="GO" id="GO:0043171">
    <property type="term" value="P:peptide catabolic process"/>
    <property type="evidence" value="ECO:0007669"/>
    <property type="project" value="TreeGrafter"/>
</dbReference>
<evidence type="ECO:0000256" key="4">
    <source>
        <dbReference type="ARBA" id="ARBA00022801"/>
    </source>
</evidence>
<dbReference type="EMBL" id="KQ964247">
    <property type="protein sequence ID" value="KXJ94505.1"/>
    <property type="molecule type" value="Genomic_DNA"/>
</dbReference>
<dbReference type="PROSITE" id="PS00972">
    <property type="entry name" value="USP_1"/>
    <property type="match status" value="1"/>
</dbReference>
<dbReference type="GO" id="GO:0046872">
    <property type="term" value="F:metal ion binding"/>
    <property type="evidence" value="ECO:0007669"/>
    <property type="project" value="UniProtKB-KW"/>
</dbReference>
<feature type="region of interest" description="Disordered" evidence="7">
    <location>
        <begin position="1"/>
        <end position="22"/>
    </location>
</feature>
<feature type="region of interest" description="Disordered" evidence="7">
    <location>
        <begin position="1957"/>
        <end position="2038"/>
    </location>
</feature>
<feature type="region of interest" description="Disordered" evidence="7">
    <location>
        <begin position="1439"/>
        <end position="1469"/>
    </location>
</feature>
<dbReference type="Pfam" id="PF22456">
    <property type="entry name" value="PqqF-like_C_4"/>
    <property type="match status" value="1"/>
</dbReference>
<feature type="compositionally biased region" description="Low complexity" evidence="7">
    <location>
        <begin position="2453"/>
        <end position="2462"/>
    </location>
</feature>
<dbReference type="InterPro" id="IPR007863">
    <property type="entry name" value="Peptidase_M16_C"/>
</dbReference>
<feature type="region of interest" description="Disordered" evidence="7">
    <location>
        <begin position="1052"/>
        <end position="1141"/>
    </location>
</feature>
<keyword evidence="5" id="KW-0862">Zinc</keyword>
<feature type="compositionally biased region" description="Polar residues" evidence="7">
    <location>
        <begin position="1124"/>
        <end position="1137"/>
    </location>
</feature>
<feature type="domain" description="DUSP" evidence="9">
    <location>
        <begin position="1237"/>
        <end position="1361"/>
    </location>
</feature>
<feature type="compositionally biased region" description="Polar residues" evidence="7">
    <location>
        <begin position="2084"/>
        <end position="2096"/>
    </location>
</feature>
<dbReference type="OrthoDB" id="952271at2759"/>
<dbReference type="InterPro" id="IPR032632">
    <property type="entry name" value="Peptidase_M16_M"/>
</dbReference>
<dbReference type="PANTHER" id="PTHR43690">
    <property type="entry name" value="NARDILYSIN"/>
    <property type="match status" value="1"/>
</dbReference>
<dbReference type="InterPro" id="IPR038765">
    <property type="entry name" value="Papain-like_cys_pep_sf"/>
</dbReference>
<feature type="compositionally biased region" description="Polar residues" evidence="7">
    <location>
        <begin position="1220"/>
        <end position="1229"/>
    </location>
</feature>
<gene>
    <name evidence="10" type="ORF">Micbo1qcDRAFT_231979</name>
</gene>
<feature type="compositionally biased region" description="Polar residues" evidence="7">
    <location>
        <begin position="2006"/>
        <end position="2020"/>
    </location>
</feature>
<dbReference type="GO" id="GO:0004843">
    <property type="term" value="F:cysteine-type deubiquitinase activity"/>
    <property type="evidence" value="ECO:0007669"/>
    <property type="project" value="InterPro"/>
</dbReference>
<accession>A0A136JBI2</accession>
<dbReference type="InterPro" id="IPR011765">
    <property type="entry name" value="Pept_M16_N"/>
</dbReference>
<feature type="compositionally biased region" description="Basic and acidic residues" evidence="7">
    <location>
        <begin position="2633"/>
        <end position="2652"/>
    </location>
</feature>
<dbReference type="GO" id="GO:0005829">
    <property type="term" value="C:cytosol"/>
    <property type="evidence" value="ECO:0007669"/>
    <property type="project" value="TreeGrafter"/>
</dbReference>
<dbReference type="PROSITE" id="PS50235">
    <property type="entry name" value="USP_3"/>
    <property type="match status" value="1"/>
</dbReference>
<keyword evidence="11" id="KW-1185">Reference proteome</keyword>
<dbReference type="InterPro" id="IPR050626">
    <property type="entry name" value="Peptidase_M16"/>
</dbReference>
<name>A0A136JBI2_9PEZI</name>
<evidence type="ECO:0000313" key="10">
    <source>
        <dbReference type="EMBL" id="KXJ94505.1"/>
    </source>
</evidence>
<dbReference type="SUPFAM" id="SSF143791">
    <property type="entry name" value="DUSP-like"/>
    <property type="match status" value="1"/>
</dbReference>
<feature type="region of interest" description="Disordered" evidence="7">
    <location>
        <begin position="2435"/>
        <end position="2482"/>
    </location>
</feature>
<feature type="compositionally biased region" description="Low complexity" evidence="7">
    <location>
        <begin position="1088"/>
        <end position="1110"/>
    </location>
</feature>
<dbReference type="Pfam" id="PF06337">
    <property type="entry name" value="DUSP"/>
    <property type="match status" value="1"/>
</dbReference>
<dbReference type="Gene3D" id="3.30.830.10">
    <property type="entry name" value="Metalloenzyme, LuxS/M16 peptidase-like"/>
    <property type="match status" value="4"/>
</dbReference>
<dbReference type="Pfam" id="PF00443">
    <property type="entry name" value="UCH"/>
    <property type="match status" value="1"/>
</dbReference>
<sequence>MSPPAEPLAMRQQRQTQVERVTDQLETPSVDDRTYRVIRLPNQLEALLVHDADTDKASAALDVNVGNFSDEADMPGMAHAVEHLLFMGTEKYPVENDYNVYLSSHSGSSNAYTGACSTNYYFDVAAKPSNDEEPTESNPSPLHGALDRFAQFFIAPLFLASTLDRELRAVDSENKKNLQSDTWRLHQLEKSLSNPNHPYCHFSTGNLETLKTLPEGKGIDVRAKFMEFHATHYSANRMKLCVLGREPLDVLEKWVAELFAEVPNKDLPQNRWDAELPWTQDQLCKQVCAKPVMDSRELNLYFPFMDEETLFETQPSRYISHLIGHEGPGSIMSYIKSKGWANTLSAGAYPICPGTPGVFDFQVRLTKEGLVHYKEIVKVFFEYVALLRESPPQEWIFEEQKGMADVDFKFKQKTPASRFTSKISSVMQKPLPREWLLSGQSRLRKFDSKLIKSGLDLLRPDNFRMTLISREVPGDWDQKEKWYGTEYKSEDIPGEFLAELNKIASGTAKDRISTLHLPGKNQFIPTKLEVEKKEVKEPAISPKLLRNDTIARTWYKKDDTFWVPKANLIVSLKNPVIFASAENAVKAKLFTDLVRDALEEYSYDADLAGLSYVVSLDARGLFVEVSGYNDKLPVLLEQVLVTMRDLEVRDDRFEIVRERLNRGYQNWELQQPFQQVSDYLSWLTMQHEYVVEQLVLEVPNVTADGVRHFCKQIMSQLHIETYVHGNLYKQDAHKLTDLIETILKPRILPKEEWPIARSLIIPPGSNYLYSKTLKDPANVNHCIEYYLHIGPKGDRGVRAKTQLLDQILHEPAFDQLRTKEQLGYIVFTGVCPGATTYGFRVIIQSEKKPEYLESRVDLFLAAQGAALEKMSEADFESHKRSVINKRLEKLKNLDQETGRHWAQIANEYYDFGASQEDATRVGQLTKDDMIHFYRTFIAPTSAERAKLAVHLVAQGISADATPVEAPVQQEDTPVPSNGREIVVIENVRDYKAGLVVSAGQLTVKTSSSKKRKIVTRLSAQQDAATDSPWSADTPIQSCERDDADEANFSFSASSALPTHPEPAYVRAGSTQLQPPASGVPPRLQTQVSSGTFTTFDTSSAASSPSGAYADLSLGSDRGGDTPGPESSSITANGSAYSSARGLSPFATKTTHHRAIMGGAAEQPERSSSPLKRPASSMEPESQQDKDVDVDMLSVTHTGVSPTSPKREDQGSADSQDETMVESSSVTTEDTAAAWSPTSVEAHIKTIRALAEEMHSAPYQPGQEGFLVSKQWLATVLPSENKTAEVNPEAIGPVDNSDIIWETIKNPCVGDGASDDLKKFFVRLKPQYSSEQFEILPSKAWELLMQWPGLKEGQYPIRRFANNSGDELNPNIIFEFRPVVIPIHRVWSANSPIAIDSSLKARSPPAARLVCEKTSRFHTFLAQAKKVADVDPNQRVRIWRIPRPPAPTGPAGLTPPSSPGREGPSASSNPWGQMLVEVDTFLALEKDVQREIVSTEPLSAASNVSDTLTMAAAGLTMDESVVLEEFVQDGEWLTTYSPAQASAAMGNNSSRLAVIHPDGTRSGRTSPGPNTRGRARKSGRTLGCVGLSNLGNTCYMNSALQCVRNIEELTKYFLVKEWKKELNKGNVLGHNGEVATQYAHLLEEFYKDPPPGSVTPRQFKNTIGRHSASFSGYGQQDSQEFLGFLLSGLQEDLSRVKKKPYIEKPDSTDDMIKDPEAIRQMADQVWDITKKRDDSVIADLFTGLYKSTLTCPECGKISITFDPFNNLTLPLPIENKWHHTIKFFPLNDRPIDINVELDKHASIKALKEFVSIRTGVPPERLFGAEMWKDKFYKMYGDTTSASEEITSNDNAWFFELEAKPTNVGKGLGKQKFGVPVQSLLDTDTQRPEVSLKDEMSASLLVPVFHRRPSVARGAYHINSRWQGAAAPHFIVVTPEEARSEDAIRRKVLEKVATLSSSSLFEDADNSDNTDPEMIGTNGSDSTSSLEGRVAARSVQGEEDLVDVRMQQDASGQGKASNQSKPSAAKHEFNHTRPTWVDPKKFLPPELQNLFEMSYFSESARVPTGQQSIEDNKEYPRLSSRIVVASPTSSEDTNDNTVNDTASNGSSSSDDTPSNTEAPSTRMTEESDEDDKVVKILPQRPKPGKQFKPVAKGPGGGRKKMKAHKTYGKGGKKKLRQQQREEEQRMRSSEADADPYEDDEPEASAGGPDGGPLIRLKEGIVVEWGEEAYSEIFGATDNNKSLWESCEVLADPQLERTQNMRAKRRKNGISIEQCLDEFERDEILSEQDMWYCPRCKEHRRASKKFDLWKTPDILVMHLKRFSNSGWRRDKLDVLVDFPIENLDITERVLHKEDGKQEVYDLIGVDCHWGGLGGGHYTAHAKNFYDGQWYTFNDSSVSKVTTDRIVDSSAYLLFYRRRSDVPLGGPRFQDIFARFAEATSDDDQTEPGEARGLGEGSTLSTGSSSAIRGVGASRQLSGSHGGDQEMSFVLNRADDDDRYGNNQTMHDIDEDEGIELADNSRAVGFNGASNWNFDMLNGHGTPGSPAASDEAQHDSSGDEGSMSTPAMGPQQVHDFPDNVEQRLLPGMSSYQLSGAGELTSAGDDNPPVYSKEAEREDMAQLWGEEGGVLEVPAVGTRERDSEDVTEIHLGDDDKL</sequence>
<dbReference type="FunFam" id="3.30.830.10:FF:000003">
    <property type="entry name" value="Insulin-degrading enzyme"/>
    <property type="match status" value="1"/>
</dbReference>
<comment type="similarity">
    <text evidence="1">Belongs to the peptidase M16 family.</text>
</comment>
<proteinExistence type="inferred from homology"/>
<feature type="domain" description="USP" evidence="8">
    <location>
        <begin position="1584"/>
        <end position="2415"/>
    </location>
</feature>
<feature type="region of interest" description="Disordered" evidence="7">
    <location>
        <begin position="1157"/>
        <end position="1236"/>
    </location>
</feature>
<dbReference type="FunFam" id="3.30.830.10:FF:000005">
    <property type="entry name" value="nardilysin isoform X1"/>
    <property type="match status" value="1"/>
</dbReference>
<feature type="compositionally biased region" description="Basic and acidic residues" evidence="7">
    <location>
        <begin position="2176"/>
        <end position="2188"/>
    </location>
</feature>
<protein>
    <submittedName>
        <fullName evidence="10">Uncharacterized protein</fullName>
    </submittedName>
</protein>
<organism evidence="10 11">
    <name type="scientific">Microdochium bolleyi</name>
    <dbReference type="NCBI Taxonomy" id="196109"/>
    <lineage>
        <taxon>Eukaryota</taxon>
        <taxon>Fungi</taxon>
        <taxon>Dikarya</taxon>
        <taxon>Ascomycota</taxon>
        <taxon>Pezizomycotina</taxon>
        <taxon>Sordariomycetes</taxon>
        <taxon>Xylariomycetidae</taxon>
        <taxon>Xylariales</taxon>
        <taxon>Microdochiaceae</taxon>
        <taxon>Microdochium</taxon>
    </lineage>
</organism>
<dbReference type="InterPro" id="IPR054734">
    <property type="entry name" value="PqqF-like_C_4"/>
</dbReference>
<dbReference type="Pfam" id="PF16187">
    <property type="entry name" value="Peptidase_M16_M"/>
    <property type="match status" value="1"/>
</dbReference>
<dbReference type="Gene3D" id="3.30.2230.10">
    <property type="entry name" value="DUSP-like"/>
    <property type="match status" value="1"/>
</dbReference>
<dbReference type="InterPro" id="IPR006615">
    <property type="entry name" value="Pept_C19_DUSP"/>
</dbReference>
<dbReference type="InParanoid" id="A0A136JBI2"/>
<dbReference type="SUPFAM" id="SSF63411">
    <property type="entry name" value="LuxS/MPP-like metallohydrolase"/>
    <property type="match status" value="4"/>
</dbReference>
<dbReference type="Pfam" id="PF00675">
    <property type="entry name" value="Peptidase_M16"/>
    <property type="match status" value="1"/>
</dbReference>
<evidence type="ECO:0000259" key="8">
    <source>
        <dbReference type="PROSITE" id="PS50235"/>
    </source>
</evidence>
<evidence type="ECO:0000259" key="9">
    <source>
        <dbReference type="PROSITE" id="PS51283"/>
    </source>
</evidence>
<dbReference type="STRING" id="196109.A0A136JBI2"/>
<evidence type="ECO:0000256" key="6">
    <source>
        <dbReference type="ARBA" id="ARBA00023049"/>
    </source>
</evidence>
<evidence type="ECO:0000256" key="5">
    <source>
        <dbReference type="ARBA" id="ARBA00022833"/>
    </source>
</evidence>
<keyword evidence="6" id="KW-0482">Metalloprotease</keyword>
<feature type="compositionally biased region" description="Basic residues" evidence="7">
    <location>
        <begin position="2155"/>
        <end position="2175"/>
    </location>
</feature>
<evidence type="ECO:0000256" key="3">
    <source>
        <dbReference type="ARBA" id="ARBA00022723"/>
    </source>
</evidence>
<evidence type="ECO:0000313" key="11">
    <source>
        <dbReference type="Proteomes" id="UP000070501"/>
    </source>
</evidence>
<dbReference type="InterPro" id="IPR011249">
    <property type="entry name" value="Metalloenz_LuxS/M16"/>
</dbReference>
<dbReference type="Gene3D" id="3.90.70.10">
    <property type="entry name" value="Cysteine proteinases"/>
    <property type="match status" value="2"/>
</dbReference>
<dbReference type="InterPro" id="IPR018200">
    <property type="entry name" value="USP_CS"/>
</dbReference>
<dbReference type="InterPro" id="IPR001394">
    <property type="entry name" value="Peptidase_C19_UCH"/>
</dbReference>
<feature type="compositionally biased region" description="Acidic residues" evidence="7">
    <location>
        <begin position="1960"/>
        <end position="1969"/>
    </location>
</feature>
<dbReference type="InterPro" id="IPR035927">
    <property type="entry name" value="DUSP-like_sf"/>
</dbReference>
<feature type="region of interest" description="Disordered" evidence="7">
    <location>
        <begin position="1553"/>
        <end position="1577"/>
    </location>
</feature>
<evidence type="ECO:0000256" key="2">
    <source>
        <dbReference type="ARBA" id="ARBA00022670"/>
    </source>
</evidence>
<feature type="compositionally biased region" description="Polar residues" evidence="7">
    <location>
        <begin position="1975"/>
        <end position="1984"/>
    </location>
</feature>
<dbReference type="InterPro" id="IPR028889">
    <property type="entry name" value="USP"/>
</dbReference>
<feature type="region of interest" description="Disordered" evidence="7">
    <location>
        <begin position="2491"/>
        <end position="2510"/>
    </location>
</feature>